<evidence type="ECO:0000256" key="4">
    <source>
        <dbReference type="ARBA" id="ARBA00008655"/>
    </source>
</evidence>
<dbReference type="Pfam" id="PF01553">
    <property type="entry name" value="Acyltransferase"/>
    <property type="match status" value="1"/>
</dbReference>
<reference evidence="12 13" key="1">
    <citation type="submission" date="2023-02" db="EMBL/GenBank/DDBJ databases">
        <title>Host association and intracellularity evolved multiple times independently in the Rickettsiales.</title>
        <authorList>
            <person name="Castelli M."/>
            <person name="Nardi T."/>
            <person name="Gammuto L."/>
            <person name="Bellinzona G."/>
            <person name="Sabaneyeva E."/>
            <person name="Potekhin A."/>
            <person name="Serra V."/>
            <person name="Petroni G."/>
            <person name="Sassera D."/>
        </authorList>
    </citation>
    <scope>NUCLEOTIDE SEQUENCE [LARGE SCALE GENOMIC DNA]</scope>
    <source>
        <strain evidence="12 13">BOD18</strain>
    </source>
</reference>
<dbReference type="CDD" id="cd07989">
    <property type="entry name" value="LPLAT_AGPAT-like"/>
    <property type="match status" value="1"/>
</dbReference>
<keyword evidence="7 9" id="KW-0808">Transferase</keyword>
<keyword evidence="10" id="KW-1133">Transmembrane helix</keyword>
<sequence length="231" mass="26411">MYQKFSALLPWVVITIVTLLCSIIWLPAYFTFNRRIMTYAGCTCVVINLVVIEFLFRLKKDVEGFENVPDGACIIACKHQSAIDPLYFPYFFPFMSVILKKELSKVPFMGSFFKNAGMIFIDRSSQLRSIKEILKGAKQVFDEGRKLVIFPEGTRVRYGQRETIKNGITAIARKFPELKIVPVSLDSGKYWPKGSAIVPNSTIKIRFGCPFSYSEYKEQIASKIEDEINIL</sequence>
<keyword evidence="9" id="KW-1208">Phospholipid metabolism</keyword>
<evidence type="ECO:0000256" key="9">
    <source>
        <dbReference type="RuleBase" id="RU361267"/>
    </source>
</evidence>
<comment type="catalytic activity">
    <reaction evidence="1 9">
        <text>a 1-acyl-sn-glycero-3-phosphate + an acyl-CoA = a 1,2-diacyl-sn-glycero-3-phosphate + CoA</text>
        <dbReference type="Rhea" id="RHEA:19709"/>
        <dbReference type="ChEBI" id="CHEBI:57287"/>
        <dbReference type="ChEBI" id="CHEBI:57970"/>
        <dbReference type="ChEBI" id="CHEBI:58342"/>
        <dbReference type="ChEBI" id="CHEBI:58608"/>
        <dbReference type="EC" id="2.3.1.51"/>
    </reaction>
</comment>
<evidence type="ECO:0000256" key="3">
    <source>
        <dbReference type="ARBA" id="ARBA00005189"/>
    </source>
</evidence>
<keyword evidence="13" id="KW-1185">Reference proteome</keyword>
<dbReference type="GO" id="GO:0016746">
    <property type="term" value="F:acyltransferase activity"/>
    <property type="evidence" value="ECO:0007669"/>
    <property type="project" value="UniProtKB-KW"/>
</dbReference>
<dbReference type="SUPFAM" id="SSF69593">
    <property type="entry name" value="Glycerol-3-phosphate (1)-acyltransferase"/>
    <property type="match status" value="1"/>
</dbReference>
<feature type="domain" description="Phospholipid/glycerol acyltransferase" evidence="11">
    <location>
        <begin position="73"/>
        <end position="188"/>
    </location>
</feature>
<dbReference type="Proteomes" id="UP001293791">
    <property type="component" value="Unassembled WGS sequence"/>
</dbReference>
<organism evidence="12 13">
    <name type="scientific">Candidatus Cyrtobacter comes</name>
    <dbReference type="NCBI Taxonomy" id="675776"/>
    <lineage>
        <taxon>Bacteria</taxon>
        <taxon>Pseudomonadati</taxon>
        <taxon>Pseudomonadota</taxon>
        <taxon>Alphaproteobacteria</taxon>
        <taxon>Rickettsiales</taxon>
        <taxon>Candidatus Midichloriaceae</taxon>
        <taxon>Candidatus Cyrtobacter</taxon>
    </lineage>
</organism>
<dbReference type="SMART" id="SM00563">
    <property type="entry name" value="PlsC"/>
    <property type="match status" value="1"/>
</dbReference>
<evidence type="ECO:0000256" key="6">
    <source>
        <dbReference type="ARBA" id="ARBA00016139"/>
    </source>
</evidence>
<proteinExistence type="inferred from homology"/>
<protein>
    <recommendedName>
        <fullName evidence="6 9">1-acyl-sn-glycerol-3-phosphate acyltransferase</fullName>
        <ecNumber evidence="5 9">2.3.1.51</ecNumber>
    </recommendedName>
</protein>
<evidence type="ECO:0000256" key="7">
    <source>
        <dbReference type="ARBA" id="ARBA00022679"/>
    </source>
</evidence>
<dbReference type="InterPro" id="IPR002123">
    <property type="entry name" value="Plipid/glycerol_acylTrfase"/>
</dbReference>
<dbReference type="EC" id="2.3.1.51" evidence="5 9"/>
<dbReference type="PANTHER" id="PTHR10434">
    <property type="entry name" value="1-ACYL-SN-GLYCEROL-3-PHOSPHATE ACYLTRANSFERASE"/>
    <property type="match status" value="1"/>
</dbReference>
<keyword evidence="10" id="KW-0472">Membrane</keyword>
<dbReference type="PANTHER" id="PTHR10434:SF40">
    <property type="entry name" value="1-ACYL-SN-GLYCEROL-3-PHOSPHATE ACYLTRANSFERASE"/>
    <property type="match status" value="1"/>
</dbReference>
<feature type="transmembrane region" description="Helical" evidence="10">
    <location>
        <begin position="36"/>
        <end position="56"/>
    </location>
</feature>
<keyword evidence="9" id="KW-0443">Lipid metabolism</keyword>
<name>A0ABU5L8Q1_9RICK</name>
<feature type="transmembrane region" description="Helical" evidence="10">
    <location>
        <begin position="7"/>
        <end position="30"/>
    </location>
</feature>
<keyword evidence="8 9" id="KW-0012">Acyltransferase</keyword>
<accession>A0ABU5L8Q1</accession>
<evidence type="ECO:0000256" key="1">
    <source>
        <dbReference type="ARBA" id="ARBA00001141"/>
    </source>
</evidence>
<evidence type="ECO:0000313" key="12">
    <source>
        <dbReference type="EMBL" id="MDZ5762494.1"/>
    </source>
</evidence>
<evidence type="ECO:0000259" key="11">
    <source>
        <dbReference type="SMART" id="SM00563"/>
    </source>
</evidence>
<comment type="pathway">
    <text evidence="3">Lipid metabolism.</text>
</comment>
<dbReference type="NCBIfam" id="TIGR00530">
    <property type="entry name" value="AGP_acyltrn"/>
    <property type="match status" value="1"/>
</dbReference>
<dbReference type="EMBL" id="JARGYT010000055">
    <property type="protein sequence ID" value="MDZ5762494.1"/>
    <property type="molecule type" value="Genomic_DNA"/>
</dbReference>
<evidence type="ECO:0000256" key="5">
    <source>
        <dbReference type="ARBA" id="ARBA00013211"/>
    </source>
</evidence>
<evidence type="ECO:0000256" key="10">
    <source>
        <dbReference type="SAM" id="Phobius"/>
    </source>
</evidence>
<comment type="caution">
    <text evidence="12">The sequence shown here is derived from an EMBL/GenBank/DDBJ whole genome shotgun (WGS) entry which is preliminary data.</text>
</comment>
<keyword evidence="10" id="KW-0812">Transmembrane</keyword>
<evidence type="ECO:0000313" key="13">
    <source>
        <dbReference type="Proteomes" id="UP001293791"/>
    </source>
</evidence>
<dbReference type="InterPro" id="IPR004552">
    <property type="entry name" value="AGP_acyltrans"/>
</dbReference>
<evidence type="ECO:0000256" key="8">
    <source>
        <dbReference type="ARBA" id="ARBA00023315"/>
    </source>
</evidence>
<keyword evidence="9" id="KW-0444">Lipid biosynthesis</keyword>
<evidence type="ECO:0000256" key="2">
    <source>
        <dbReference type="ARBA" id="ARBA00004728"/>
    </source>
</evidence>
<comment type="similarity">
    <text evidence="4 9">Belongs to the 1-acyl-sn-glycerol-3-phosphate acyltransferase family.</text>
</comment>
<comment type="domain">
    <text evidence="9">The HXXXXD motif is essential for acyltransferase activity and may constitute the binding site for the phosphate moiety of the glycerol-3-phosphate.</text>
</comment>
<comment type="pathway">
    <text evidence="2">Phospholipid metabolism; CDP-diacylglycerol biosynthesis; CDP-diacylglycerol from sn-glycerol 3-phosphate: step 2/3.</text>
</comment>
<keyword evidence="9" id="KW-0594">Phospholipid biosynthesis</keyword>
<gene>
    <name evidence="12" type="ORF">Cyrtocomes_00881</name>
</gene>